<evidence type="ECO:0000313" key="3">
    <source>
        <dbReference type="Proteomes" id="UP000608662"/>
    </source>
</evidence>
<dbReference type="EMBL" id="WOYG01000001">
    <property type="protein sequence ID" value="NLV11494.1"/>
    <property type="molecule type" value="Genomic_DNA"/>
</dbReference>
<evidence type="ECO:0000313" key="2">
    <source>
        <dbReference type="EMBL" id="NLV11494.1"/>
    </source>
</evidence>
<reference evidence="2" key="1">
    <citation type="submission" date="2019-12" db="EMBL/GenBank/DDBJ databases">
        <title>Whole-genome sequence of Halomicrobium mukohataei pws1.</title>
        <authorList>
            <person name="Verma D.K."/>
            <person name="Gopal K."/>
            <person name="Prasad E.S."/>
        </authorList>
    </citation>
    <scope>NUCLEOTIDE SEQUENCE</scope>
    <source>
        <strain evidence="2">Pws1</strain>
    </source>
</reference>
<dbReference type="OrthoDB" id="376882at2157"/>
<accession>A0A847UIS7</accession>
<protein>
    <submittedName>
        <fullName evidence="2">Uncharacterized protein</fullName>
    </submittedName>
</protein>
<feature type="transmembrane region" description="Helical" evidence="1">
    <location>
        <begin position="12"/>
        <end position="31"/>
    </location>
</feature>
<feature type="transmembrane region" description="Helical" evidence="1">
    <location>
        <begin position="37"/>
        <end position="58"/>
    </location>
</feature>
<dbReference type="RefSeq" id="WP_170095167.1">
    <property type="nucleotide sequence ID" value="NZ_WOYG01000001.1"/>
</dbReference>
<gene>
    <name evidence="2" type="ORF">GOC74_16315</name>
</gene>
<keyword evidence="1" id="KW-1133">Transmembrane helix</keyword>
<evidence type="ECO:0000256" key="1">
    <source>
        <dbReference type="SAM" id="Phobius"/>
    </source>
</evidence>
<proteinExistence type="predicted"/>
<keyword evidence="1" id="KW-0812">Transmembrane</keyword>
<feature type="transmembrane region" description="Helical" evidence="1">
    <location>
        <begin position="70"/>
        <end position="89"/>
    </location>
</feature>
<sequence>MTDIFAIRSQRQRQVVVGALLVYVALFVTELSTTNPYAGPLSDLLIGVLVLLACGVGTRRISRARETEPVAVALVATLGIAGLSIAYQGLAGFELVQRVRLIDTVGSFALLVAVGLYFYDQYA</sequence>
<dbReference type="Proteomes" id="UP000608662">
    <property type="component" value="Unassembled WGS sequence"/>
</dbReference>
<dbReference type="AlphaFoldDB" id="A0A847UIS7"/>
<keyword evidence="1" id="KW-0472">Membrane</keyword>
<feature type="transmembrane region" description="Helical" evidence="1">
    <location>
        <begin position="101"/>
        <end position="119"/>
    </location>
</feature>
<name>A0A847UIS7_9EURY</name>
<organism evidence="2 3">
    <name type="scientific">Halomicrobium mukohataei</name>
    <dbReference type="NCBI Taxonomy" id="57705"/>
    <lineage>
        <taxon>Archaea</taxon>
        <taxon>Methanobacteriati</taxon>
        <taxon>Methanobacteriota</taxon>
        <taxon>Stenosarchaea group</taxon>
        <taxon>Halobacteria</taxon>
        <taxon>Halobacteriales</taxon>
        <taxon>Haloarculaceae</taxon>
        <taxon>Halomicrobium</taxon>
    </lineage>
</organism>
<dbReference type="GeneID" id="94360636"/>
<comment type="caution">
    <text evidence="2">The sequence shown here is derived from an EMBL/GenBank/DDBJ whole genome shotgun (WGS) entry which is preliminary data.</text>
</comment>